<reference evidence="3" key="1">
    <citation type="submission" date="2017-10" db="EMBL/GenBank/DDBJ databases">
        <title>Rapid genome shrinkage in a self-fertile nematode reveals novel sperm competition proteins.</title>
        <authorList>
            <person name="Yin D."/>
            <person name="Schwarz E.M."/>
            <person name="Thomas C.G."/>
            <person name="Felde R.L."/>
            <person name="Korf I.F."/>
            <person name="Cutter A.D."/>
            <person name="Schartner C.M."/>
            <person name="Ralston E.J."/>
            <person name="Meyer B.J."/>
            <person name="Haag E.S."/>
        </authorList>
    </citation>
    <scope>NUCLEOTIDE SEQUENCE [LARGE SCALE GENOMIC DNA]</scope>
    <source>
        <strain evidence="3">JU1422</strain>
    </source>
</reference>
<evidence type="ECO:0000313" key="3">
    <source>
        <dbReference type="Proteomes" id="UP000230233"/>
    </source>
</evidence>
<dbReference type="EMBL" id="PDUG01000004">
    <property type="protein sequence ID" value="PIC37161.1"/>
    <property type="molecule type" value="Genomic_DNA"/>
</dbReference>
<organism evidence="2 3">
    <name type="scientific">Caenorhabditis nigoni</name>
    <dbReference type="NCBI Taxonomy" id="1611254"/>
    <lineage>
        <taxon>Eukaryota</taxon>
        <taxon>Metazoa</taxon>
        <taxon>Ecdysozoa</taxon>
        <taxon>Nematoda</taxon>
        <taxon>Chromadorea</taxon>
        <taxon>Rhabditida</taxon>
        <taxon>Rhabditina</taxon>
        <taxon>Rhabditomorpha</taxon>
        <taxon>Rhabditoidea</taxon>
        <taxon>Rhabditidae</taxon>
        <taxon>Peloderinae</taxon>
        <taxon>Caenorhabditis</taxon>
    </lineage>
</organism>
<proteinExistence type="predicted"/>
<evidence type="ECO:0000259" key="1">
    <source>
        <dbReference type="Pfam" id="PF07735"/>
    </source>
</evidence>
<dbReference type="AlphaFoldDB" id="A0A2G5UCT3"/>
<sequence length="352" mass="40465">MTHGKDISKWVVPTRDAVYYWLAHGKVHTKYLGEQTHSVTISFCSQNLKCLLRKRYQQNKPSQWKLYMKDCHSLGIIGIDYCRMRKRTIVLVSAPISELNGAEHGLIEANGYKRGFSSKYPFLFFKDRVMGSKMIVEYVTELLNLDIYELTVDRNGIWAINWIDNRQKKSLGCLALDKNPDDSLNGDEAVEYVLRNARASYCLGISDNVSDNFRFDGKLGPAENFVIQSYGHWVTLNNLINFDLISIAIVGSRLSVSDLFSFLRHWRVGGSPRLTFLFLRFENDSTFSGNFDEDLEVVETNEVGRYRILDKELVIKGGYSIQRMDGGKATIQWNFECFRMVVWHETATENGV</sequence>
<keyword evidence="3" id="KW-1185">Reference proteome</keyword>
<evidence type="ECO:0000313" key="2">
    <source>
        <dbReference type="EMBL" id="PIC37161.1"/>
    </source>
</evidence>
<dbReference type="PANTHER" id="PTHR21503:SF8">
    <property type="entry name" value="F-BOX ASSOCIATED DOMAIN-CONTAINING PROTEIN-RELATED"/>
    <property type="match status" value="1"/>
</dbReference>
<accession>A0A2G5UCT3</accession>
<protein>
    <recommendedName>
        <fullName evidence="1">Sdz-33 F-box domain-containing protein</fullName>
    </recommendedName>
</protein>
<dbReference type="Proteomes" id="UP000230233">
    <property type="component" value="Chromosome IV"/>
</dbReference>
<gene>
    <name evidence="2" type="primary">Cnig_chr_IV.g15885</name>
    <name evidence="2" type="ORF">B9Z55_015885</name>
</gene>
<comment type="caution">
    <text evidence="2">The sequence shown here is derived from an EMBL/GenBank/DDBJ whole genome shotgun (WGS) entry which is preliminary data.</text>
</comment>
<dbReference type="Pfam" id="PF07735">
    <property type="entry name" value="FBA_2"/>
    <property type="match status" value="1"/>
</dbReference>
<dbReference type="InterPro" id="IPR012885">
    <property type="entry name" value="F-box_Sdz-33"/>
</dbReference>
<name>A0A2G5UCT3_9PELO</name>
<feature type="domain" description="Sdz-33 F-box" evidence="1">
    <location>
        <begin position="225"/>
        <end position="277"/>
    </location>
</feature>
<dbReference type="PANTHER" id="PTHR21503">
    <property type="entry name" value="F-BOX-CONTAINING HYPOTHETICAL PROTEIN C.ELEGANS"/>
    <property type="match status" value="1"/>
</dbReference>